<sequence>MRIYALPTQLINQIAAGEVVERPASVVKELVENCFDAGASQIYVDIEQGGVKQIKIRDNGCGIDKDDLALALSRHATSKIASLDDLEHVVSMGFRGEALPSISSVARLTLISRTAAAECAWQVSADGSEKNFDPQPDPHPPGTTVDVRDLFYNTPARRKFLKAEKTEFGHIESLIQKLALSRFDVGFSLQHNQREVLHLKPAATQAEQEKRIAAICGSAFVDNAVKIDYAASGLHLHGWVGLPTFSRSQQDMQFFYVNGRLIKDRLVAHAVKQAYQDVLYHGRHPVFVLYLTLDPALVDVNAHPTKLEVRFREGRMVHDFLFQALHRGLAEQRPGQTPAHTIEMQTVPAPTIQTRPSLNLQASLPLSLAEEADSVESRVKPAIKPDSAAQVPAGGNPARGFSYPGRPNIPANVADQIQAYAKLYPQTQPNSADPAMPPLGFALAHIHNIYILAETAGGIILVDAHAAHERVTYERLKQHYHNRAIVSQPLLLPIKIQVTAAEADLAEQEHAFFLGLGFELNRSGPETVVLRATPALLAKTDVDQLVRDILADLATHGVSRKAEESINAILATMACHGSVRAKRKLSIEEMNALLRDMEQTERIGQCNHGRPTWVALSHQDLDRFFMRGQ</sequence>
<evidence type="ECO:0000313" key="8">
    <source>
        <dbReference type="EMBL" id="MCQ8129274.1"/>
    </source>
</evidence>
<evidence type="ECO:0000256" key="3">
    <source>
        <dbReference type="ARBA" id="ARBA00022763"/>
    </source>
</evidence>
<organism evidence="8 9">
    <name type="scientific">Methylomonas rivi</name>
    <dbReference type="NCBI Taxonomy" id="2952226"/>
    <lineage>
        <taxon>Bacteria</taxon>
        <taxon>Pseudomonadati</taxon>
        <taxon>Pseudomonadota</taxon>
        <taxon>Gammaproteobacteria</taxon>
        <taxon>Methylococcales</taxon>
        <taxon>Methylococcaceae</taxon>
        <taxon>Methylomonas</taxon>
    </lineage>
</organism>
<comment type="caution">
    <text evidence="8">The sequence shown here is derived from an EMBL/GenBank/DDBJ whole genome shotgun (WGS) entry which is preliminary data.</text>
</comment>
<dbReference type="Pfam" id="PF01119">
    <property type="entry name" value="DNA_mis_repair"/>
    <property type="match status" value="1"/>
</dbReference>
<evidence type="ECO:0000313" key="9">
    <source>
        <dbReference type="Proteomes" id="UP001524586"/>
    </source>
</evidence>
<proteinExistence type="inferred from homology"/>
<keyword evidence="4 5" id="KW-0234">DNA repair</keyword>
<dbReference type="Pfam" id="PF08676">
    <property type="entry name" value="MutL_C"/>
    <property type="match status" value="1"/>
</dbReference>
<keyword evidence="8" id="KW-0378">Hydrolase</keyword>
<dbReference type="GO" id="GO:0004519">
    <property type="term" value="F:endonuclease activity"/>
    <property type="evidence" value="ECO:0007669"/>
    <property type="project" value="UniProtKB-KW"/>
</dbReference>
<dbReference type="Gene3D" id="3.30.230.10">
    <property type="match status" value="1"/>
</dbReference>
<comment type="similarity">
    <text evidence="1 5">Belongs to the DNA mismatch repair MutL/HexB family.</text>
</comment>
<dbReference type="SUPFAM" id="SSF55874">
    <property type="entry name" value="ATPase domain of HSP90 chaperone/DNA topoisomerase II/histidine kinase"/>
    <property type="match status" value="1"/>
</dbReference>
<dbReference type="InterPro" id="IPR036890">
    <property type="entry name" value="HATPase_C_sf"/>
</dbReference>
<keyword evidence="3 5" id="KW-0227">DNA damage</keyword>
<dbReference type="PANTHER" id="PTHR10073">
    <property type="entry name" value="DNA MISMATCH REPAIR PROTEIN MLH, PMS, MUTL"/>
    <property type="match status" value="1"/>
</dbReference>
<dbReference type="SMART" id="SM01340">
    <property type="entry name" value="DNA_mis_repair"/>
    <property type="match status" value="1"/>
</dbReference>
<keyword evidence="8" id="KW-0540">Nuclease</keyword>
<dbReference type="InterPro" id="IPR014762">
    <property type="entry name" value="DNA_mismatch_repair_CS"/>
</dbReference>
<dbReference type="CDD" id="cd03482">
    <property type="entry name" value="MutL_Trans_MutL"/>
    <property type="match status" value="1"/>
</dbReference>
<dbReference type="InterPro" id="IPR037198">
    <property type="entry name" value="MutL_C_sf"/>
</dbReference>
<dbReference type="PROSITE" id="PS00058">
    <property type="entry name" value="DNA_MISMATCH_REPAIR_1"/>
    <property type="match status" value="1"/>
</dbReference>
<comment type="function">
    <text evidence="5">This protein is involved in the repair of mismatches in DNA. It is required for dam-dependent methyl-directed DNA mismatch repair. May act as a 'molecular matchmaker', a protein that promotes the formation of a stable complex between two or more DNA-binding proteins in an ATP-dependent manner without itself being part of a final effector complex.</text>
</comment>
<evidence type="ECO:0000256" key="4">
    <source>
        <dbReference type="ARBA" id="ARBA00023204"/>
    </source>
</evidence>
<dbReference type="PANTHER" id="PTHR10073:SF12">
    <property type="entry name" value="DNA MISMATCH REPAIR PROTEIN MLH1"/>
    <property type="match status" value="1"/>
</dbReference>
<dbReference type="CDD" id="cd16926">
    <property type="entry name" value="HATPase_MutL-MLH-PMS-like"/>
    <property type="match status" value="1"/>
</dbReference>
<dbReference type="InterPro" id="IPR042121">
    <property type="entry name" value="MutL_C_regsub"/>
</dbReference>
<dbReference type="InterPro" id="IPR002099">
    <property type="entry name" value="MutL/Mlh/PMS"/>
</dbReference>
<dbReference type="InterPro" id="IPR038973">
    <property type="entry name" value="MutL/Mlh/Pms-like"/>
</dbReference>
<evidence type="ECO:0000256" key="1">
    <source>
        <dbReference type="ARBA" id="ARBA00006082"/>
    </source>
</evidence>
<evidence type="ECO:0000259" key="7">
    <source>
        <dbReference type="SMART" id="SM01340"/>
    </source>
</evidence>
<dbReference type="EMBL" id="JANIBK010000064">
    <property type="protein sequence ID" value="MCQ8129274.1"/>
    <property type="molecule type" value="Genomic_DNA"/>
</dbReference>
<dbReference type="InterPro" id="IPR042120">
    <property type="entry name" value="MutL_C_dimsub"/>
</dbReference>
<dbReference type="InterPro" id="IPR014790">
    <property type="entry name" value="MutL_C"/>
</dbReference>
<feature type="domain" description="DNA mismatch repair protein S5" evidence="7">
    <location>
        <begin position="212"/>
        <end position="330"/>
    </location>
</feature>
<keyword evidence="9" id="KW-1185">Reference proteome</keyword>
<evidence type="ECO:0000259" key="6">
    <source>
        <dbReference type="SMART" id="SM00853"/>
    </source>
</evidence>
<evidence type="ECO:0000256" key="2">
    <source>
        <dbReference type="ARBA" id="ARBA00021975"/>
    </source>
</evidence>
<dbReference type="SMART" id="SM00853">
    <property type="entry name" value="MutL_C"/>
    <property type="match status" value="1"/>
</dbReference>
<keyword evidence="8" id="KW-0255">Endonuclease</keyword>
<dbReference type="Pfam" id="PF13589">
    <property type="entry name" value="HATPase_c_3"/>
    <property type="match status" value="1"/>
</dbReference>
<dbReference type="SUPFAM" id="SSF118116">
    <property type="entry name" value="DNA mismatch repair protein MutL"/>
    <property type="match status" value="1"/>
</dbReference>
<dbReference type="HAMAP" id="MF_00149">
    <property type="entry name" value="DNA_mis_repair"/>
    <property type="match status" value="1"/>
</dbReference>
<evidence type="ECO:0000256" key="5">
    <source>
        <dbReference type="HAMAP-Rule" id="MF_00149"/>
    </source>
</evidence>
<dbReference type="Proteomes" id="UP001524586">
    <property type="component" value="Unassembled WGS sequence"/>
</dbReference>
<accession>A0ABT1U788</accession>
<dbReference type="RefSeq" id="WP_256615696.1">
    <property type="nucleotide sequence ID" value="NZ_JANIBK010000064.1"/>
</dbReference>
<name>A0ABT1U788_9GAMM</name>
<dbReference type="Gene3D" id="3.30.1370.100">
    <property type="entry name" value="MutL, C-terminal domain, regulatory subdomain"/>
    <property type="match status" value="1"/>
</dbReference>
<dbReference type="InterPro" id="IPR014721">
    <property type="entry name" value="Ribsml_uS5_D2-typ_fold_subgr"/>
</dbReference>
<dbReference type="NCBIfam" id="TIGR00585">
    <property type="entry name" value="mutl"/>
    <property type="match status" value="1"/>
</dbReference>
<dbReference type="SUPFAM" id="SSF54211">
    <property type="entry name" value="Ribosomal protein S5 domain 2-like"/>
    <property type="match status" value="1"/>
</dbReference>
<dbReference type="InterPro" id="IPR013507">
    <property type="entry name" value="DNA_mismatch_S5_2-like"/>
</dbReference>
<gene>
    <name evidence="5 8" type="primary">mutL</name>
    <name evidence="8" type="ORF">NP596_12505</name>
</gene>
<feature type="domain" description="MutL C-terminal dimerisation" evidence="6">
    <location>
        <begin position="442"/>
        <end position="585"/>
    </location>
</feature>
<dbReference type="InterPro" id="IPR020667">
    <property type="entry name" value="DNA_mismatch_repair_MutL"/>
</dbReference>
<dbReference type="NCBIfam" id="NF000949">
    <property type="entry name" value="PRK00095.1-2"/>
    <property type="match status" value="1"/>
</dbReference>
<dbReference type="InterPro" id="IPR020568">
    <property type="entry name" value="Ribosomal_Su5_D2-typ_SF"/>
</dbReference>
<dbReference type="Gene3D" id="3.30.565.10">
    <property type="entry name" value="Histidine kinase-like ATPase, C-terminal domain"/>
    <property type="match status" value="1"/>
</dbReference>
<dbReference type="Gene3D" id="3.30.1540.20">
    <property type="entry name" value="MutL, C-terminal domain, dimerisation subdomain"/>
    <property type="match status" value="1"/>
</dbReference>
<reference evidence="8 9" key="1">
    <citation type="submission" date="2022-07" db="EMBL/GenBank/DDBJ databases">
        <title>Methylomonas rivi sp. nov., Methylomonas rosea sp. nov., Methylomonas aureus sp. nov. and Methylomonas subterranea sp. nov., four novel methanotrophs isolated from a freshwater creek and the deep terrestrial subsurface.</title>
        <authorList>
            <person name="Abin C."/>
            <person name="Sankaranarayanan K."/>
            <person name="Garner C."/>
            <person name="Sindelar R."/>
            <person name="Kotary K."/>
            <person name="Garner R."/>
            <person name="Barclay S."/>
            <person name="Lawson P."/>
            <person name="Krumholz L."/>
        </authorList>
    </citation>
    <scope>NUCLEOTIDE SEQUENCE [LARGE SCALE GENOMIC DNA]</scope>
    <source>
        <strain evidence="8 9">WSC-6</strain>
    </source>
</reference>
<protein>
    <recommendedName>
        <fullName evidence="2 5">DNA mismatch repair protein MutL</fullName>
    </recommendedName>
</protein>